<organism evidence="2 3">
    <name type="scientific">Mucilaginibacter psychrotolerans</name>
    <dbReference type="NCBI Taxonomy" id="1524096"/>
    <lineage>
        <taxon>Bacteria</taxon>
        <taxon>Pseudomonadati</taxon>
        <taxon>Bacteroidota</taxon>
        <taxon>Sphingobacteriia</taxon>
        <taxon>Sphingobacteriales</taxon>
        <taxon>Sphingobacteriaceae</taxon>
        <taxon>Mucilaginibacter</taxon>
    </lineage>
</organism>
<accession>A0A4Y8SB16</accession>
<dbReference type="RefSeq" id="WP_133232546.1">
    <property type="nucleotide sequence ID" value="NZ_SOZE01000017.1"/>
</dbReference>
<name>A0A4Y8SB16_9SPHI</name>
<sequence>MEVICLQEEAFYELLEKVYERLKARDKPKQEKWISGEEAMAKLRITSKTTLQKMRDEGKIRFAQPTKKLILYDSDSINEYLEDNSYETF</sequence>
<dbReference type="AlphaFoldDB" id="A0A4Y8SB16"/>
<dbReference type="Pfam" id="PF12728">
    <property type="entry name" value="HTH_17"/>
    <property type="match status" value="1"/>
</dbReference>
<protein>
    <submittedName>
        <fullName evidence="2">DNA-binding protein</fullName>
    </submittedName>
</protein>
<dbReference type="EMBL" id="SOZE01000017">
    <property type="protein sequence ID" value="TFF36168.1"/>
    <property type="molecule type" value="Genomic_DNA"/>
</dbReference>
<dbReference type="Proteomes" id="UP000297540">
    <property type="component" value="Unassembled WGS sequence"/>
</dbReference>
<dbReference type="InterPro" id="IPR041657">
    <property type="entry name" value="HTH_17"/>
</dbReference>
<evidence type="ECO:0000313" key="3">
    <source>
        <dbReference type="Proteomes" id="UP000297540"/>
    </source>
</evidence>
<evidence type="ECO:0000259" key="1">
    <source>
        <dbReference type="Pfam" id="PF12728"/>
    </source>
</evidence>
<gene>
    <name evidence="2" type="ORF">E2R66_16630</name>
</gene>
<dbReference type="OrthoDB" id="768005at2"/>
<keyword evidence="2" id="KW-0238">DNA-binding</keyword>
<proteinExistence type="predicted"/>
<comment type="caution">
    <text evidence="2">The sequence shown here is derived from an EMBL/GenBank/DDBJ whole genome shotgun (WGS) entry which is preliminary data.</text>
</comment>
<dbReference type="GO" id="GO:0003677">
    <property type="term" value="F:DNA binding"/>
    <property type="evidence" value="ECO:0007669"/>
    <property type="project" value="UniProtKB-KW"/>
</dbReference>
<evidence type="ECO:0000313" key="2">
    <source>
        <dbReference type="EMBL" id="TFF36168.1"/>
    </source>
</evidence>
<feature type="domain" description="Helix-turn-helix" evidence="1">
    <location>
        <begin position="35"/>
        <end position="84"/>
    </location>
</feature>
<reference evidence="2 3" key="1">
    <citation type="journal article" date="2017" name="Int. J. Syst. Evol. Microbiol.">
        <title>Mucilaginibacterpsychrotolerans sp. nov., isolated from peatlands.</title>
        <authorList>
            <person name="Deng Y."/>
            <person name="Shen L."/>
            <person name="Xu B."/>
            <person name="Liu Y."/>
            <person name="Gu Z."/>
            <person name="Liu H."/>
            <person name="Zhou Y."/>
        </authorList>
    </citation>
    <scope>NUCLEOTIDE SEQUENCE [LARGE SCALE GENOMIC DNA]</scope>
    <source>
        <strain evidence="2 3">NH7-4</strain>
    </source>
</reference>
<keyword evidence="3" id="KW-1185">Reference proteome</keyword>